<dbReference type="GO" id="GO:0042632">
    <property type="term" value="P:cholesterol homeostasis"/>
    <property type="evidence" value="ECO:0007669"/>
    <property type="project" value="TreeGrafter"/>
</dbReference>
<dbReference type="GO" id="GO:0034363">
    <property type="term" value="C:intermediate-density lipoprotein particle"/>
    <property type="evidence" value="ECO:0007669"/>
    <property type="project" value="TreeGrafter"/>
</dbReference>
<dbReference type="GeneID" id="101356912"/>
<name>A0A2Y9E3I8_TRIMA</name>
<evidence type="ECO:0000256" key="1">
    <source>
        <dbReference type="ARBA" id="ARBA00004613"/>
    </source>
</evidence>
<feature type="chain" id="PRO_5015981425" description="Apolipoprotein C-III" evidence="14">
    <location>
        <begin position="21"/>
        <end position="143"/>
    </location>
</feature>
<comment type="similarity">
    <text evidence="2">Belongs to the apolipoprotein C3 family.</text>
</comment>
<evidence type="ECO:0000256" key="11">
    <source>
        <dbReference type="ARBA" id="ARBA00023313"/>
    </source>
</evidence>
<evidence type="ECO:0000256" key="3">
    <source>
        <dbReference type="ARBA" id="ARBA00015570"/>
    </source>
</evidence>
<dbReference type="GO" id="GO:0055102">
    <property type="term" value="F:lipase inhibitor activity"/>
    <property type="evidence" value="ECO:0007669"/>
    <property type="project" value="TreeGrafter"/>
</dbReference>
<evidence type="ECO:0000256" key="6">
    <source>
        <dbReference type="ARBA" id="ARBA00022525"/>
    </source>
</evidence>
<keyword evidence="9" id="KW-0445">Lipid transport</keyword>
<dbReference type="CTD" id="345"/>
<dbReference type="GO" id="GO:0010897">
    <property type="term" value="P:negative regulation of triglyceride catabolic process"/>
    <property type="evidence" value="ECO:0007669"/>
    <property type="project" value="TreeGrafter"/>
</dbReference>
<dbReference type="Proteomes" id="UP000248480">
    <property type="component" value="Unplaced"/>
</dbReference>
<dbReference type="GO" id="GO:0010987">
    <property type="term" value="P:negative regulation of high-density lipoprotein particle clearance"/>
    <property type="evidence" value="ECO:0007669"/>
    <property type="project" value="TreeGrafter"/>
</dbReference>
<keyword evidence="8" id="KW-0442">Lipid degradation</keyword>
<dbReference type="STRING" id="127582.A0A2Y9E3I8"/>
<evidence type="ECO:0000313" key="15">
    <source>
        <dbReference type="Proteomes" id="UP000248480"/>
    </source>
</evidence>
<evidence type="ECO:0000256" key="13">
    <source>
        <dbReference type="ARBA" id="ARBA00045699"/>
    </source>
</evidence>
<dbReference type="GO" id="GO:0070328">
    <property type="term" value="P:triglyceride homeostasis"/>
    <property type="evidence" value="ECO:0007669"/>
    <property type="project" value="TreeGrafter"/>
</dbReference>
<evidence type="ECO:0000256" key="14">
    <source>
        <dbReference type="SAM" id="SignalP"/>
    </source>
</evidence>
<evidence type="ECO:0000256" key="7">
    <source>
        <dbReference type="ARBA" id="ARBA00022729"/>
    </source>
</evidence>
<comment type="subcellular location">
    <subcellularLocation>
        <location evidence="1">Secreted</location>
    </subcellularLocation>
</comment>
<dbReference type="GO" id="GO:0005543">
    <property type="term" value="F:phospholipid binding"/>
    <property type="evidence" value="ECO:0007669"/>
    <property type="project" value="TreeGrafter"/>
</dbReference>
<evidence type="ECO:0000256" key="10">
    <source>
        <dbReference type="ARBA" id="ARBA00023098"/>
    </source>
</evidence>
<dbReference type="KEGG" id="tmu:101356912"/>
<evidence type="ECO:0000256" key="5">
    <source>
        <dbReference type="ARBA" id="ARBA00022513"/>
    </source>
</evidence>
<dbReference type="GO" id="GO:0042157">
    <property type="term" value="P:lipoprotein metabolic process"/>
    <property type="evidence" value="ECO:0007669"/>
    <property type="project" value="InterPro"/>
</dbReference>
<feature type="signal peptide" evidence="14">
    <location>
        <begin position="1"/>
        <end position="20"/>
    </location>
</feature>
<evidence type="ECO:0000313" key="16">
    <source>
        <dbReference type="RefSeq" id="XP_004385744.2"/>
    </source>
</evidence>
<dbReference type="InterPro" id="IPR038195">
    <property type="entry name" value="Apo_CIII_sf"/>
</dbReference>
<accession>A0A2Y9E3I8</accession>
<keyword evidence="6" id="KW-0964">Secreted</keyword>
<proteinExistence type="inferred from homology"/>
<dbReference type="GO" id="GO:0034361">
    <property type="term" value="C:very-low-density lipoprotein particle"/>
    <property type="evidence" value="ECO:0007669"/>
    <property type="project" value="UniProtKB-KW"/>
</dbReference>
<evidence type="ECO:0000256" key="2">
    <source>
        <dbReference type="ARBA" id="ARBA00011008"/>
    </source>
</evidence>
<dbReference type="GO" id="GO:0070653">
    <property type="term" value="F:high-density lipoprotein particle receptor binding"/>
    <property type="evidence" value="ECO:0007669"/>
    <property type="project" value="TreeGrafter"/>
</dbReference>
<dbReference type="Gene3D" id="6.10.90.10">
    <property type="entry name" value="Apolipoprotein CIII"/>
    <property type="match status" value="1"/>
</dbReference>
<dbReference type="RefSeq" id="XP_004385744.2">
    <property type="nucleotide sequence ID" value="XM_004385687.2"/>
</dbReference>
<evidence type="ECO:0000256" key="4">
    <source>
        <dbReference type="ARBA" id="ARBA00022448"/>
    </source>
</evidence>
<comment type="function">
    <text evidence="13">Component of triglyceride-rich very low density lipoproteins (VLDL) and high density lipoproteins (HDL) in plasma. Plays a multifaceted role in triglyceride homeostasis. Intracellularly, promotes hepatic very low density lipoprotein 1 (VLDL1) assembly and secretion; extracellularly, attenuates hydrolysis and clearance of triglyceride-rich lipoproteins (TRLs). Impairs the lipolysis of TRLs by inhibiting lipoprotein lipase and the hepatic uptake of TRLs by remnant receptors. Formed of several curved helices connected via semiflexible hinges, so that it can wrap tightly around the curved micelle surface and easily adapt to the different diameters of its natural binding partners.</text>
</comment>
<protein>
    <recommendedName>
        <fullName evidence="3">Apolipoprotein C-III</fullName>
    </recommendedName>
    <alternativeName>
        <fullName evidence="12">Apolipoprotein C3</fullName>
    </alternativeName>
</protein>
<evidence type="ECO:0000256" key="8">
    <source>
        <dbReference type="ARBA" id="ARBA00022963"/>
    </source>
</evidence>
<keyword evidence="7 14" id="KW-0732">Signal</keyword>
<sequence length="143" mass="15535">MQSRVLLVAALLTLLVTARALEPEPEPKDASLLDVMQGYVHHATKTAQDAMTRVQESHMAQQARDWVTDGVSSLKDYWSTFKSKLSQFWDLFPSLRPATTVAGPSRGGSSEWERGCSLAGRCGAVITAWPTLVLPLLGGSNHA</sequence>
<evidence type="ECO:0000256" key="12">
    <source>
        <dbReference type="ARBA" id="ARBA00031173"/>
    </source>
</evidence>
<dbReference type="InterPro" id="IPR008403">
    <property type="entry name" value="Apo-CIII"/>
</dbReference>
<keyword evidence="4" id="KW-0813">Transport</keyword>
<keyword evidence="10" id="KW-0443">Lipid metabolism</keyword>
<gene>
    <name evidence="16" type="primary">APOC3</name>
</gene>
<dbReference type="PANTHER" id="PTHR14225:SF0">
    <property type="entry name" value="APOLIPOPROTEIN C-III"/>
    <property type="match status" value="1"/>
</dbReference>
<keyword evidence="15" id="KW-1185">Reference proteome</keyword>
<dbReference type="GO" id="GO:0010916">
    <property type="term" value="P:negative regulation of very-low-density lipoprotein particle clearance"/>
    <property type="evidence" value="ECO:0007669"/>
    <property type="project" value="TreeGrafter"/>
</dbReference>
<dbReference type="GO" id="GO:0016042">
    <property type="term" value="P:lipid catabolic process"/>
    <property type="evidence" value="ECO:0007669"/>
    <property type="project" value="UniProtKB-KW"/>
</dbReference>
<dbReference type="GO" id="GO:0034366">
    <property type="term" value="C:spherical high-density lipoprotein particle"/>
    <property type="evidence" value="ECO:0007669"/>
    <property type="project" value="TreeGrafter"/>
</dbReference>
<reference evidence="16" key="1">
    <citation type="submission" date="2025-08" db="UniProtKB">
        <authorList>
            <consortium name="RefSeq"/>
        </authorList>
    </citation>
    <scope>IDENTIFICATION</scope>
</reference>
<dbReference type="PANTHER" id="PTHR14225">
    <property type="entry name" value="APOLIPOPROTEIN C-III"/>
    <property type="match status" value="1"/>
</dbReference>
<dbReference type="AlphaFoldDB" id="A0A2Y9E3I8"/>
<dbReference type="FunCoup" id="A0A2Y9E3I8">
    <property type="interactions" value="105"/>
</dbReference>
<dbReference type="GO" id="GO:0042627">
    <property type="term" value="C:chylomicron"/>
    <property type="evidence" value="ECO:0007669"/>
    <property type="project" value="UniProtKB-KW"/>
</dbReference>
<organism evidence="15 16">
    <name type="scientific">Trichechus manatus latirostris</name>
    <name type="common">Florida manatee</name>
    <dbReference type="NCBI Taxonomy" id="127582"/>
    <lineage>
        <taxon>Eukaryota</taxon>
        <taxon>Metazoa</taxon>
        <taxon>Chordata</taxon>
        <taxon>Craniata</taxon>
        <taxon>Vertebrata</taxon>
        <taxon>Euteleostomi</taxon>
        <taxon>Mammalia</taxon>
        <taxon>Eutheria</taxon>
        <taxon>Afrotheria</taxon>
        <taxon>Sirenia</taxon>
        <taxon>Trichechidae</taxon>
        <taxon>Trichechus</taxon>
    </lineage>
</organism>
<dbReference type="GO" id="GO:0010989">
    <property type="term" value="P:negative regulation of low-density lipoprotein particle clearance"/>
    <property type="evidence" value="ECO:0007669"/>
    <property type="project" value="TreeGrafter"/>
</dbReference>
<dbReference type="InParanoid" id="A0A2Y9E3I8"/>
<keyword evidence="5" id="KW-0162">Chylomicron</keyword>
<dbReference type="Pfam" id="PF05778">
    <property type="entry name" value="Apo-CIII"/>
    <property type="match status" value="1"/>
</dbReference>
<keyword evidence="11" id="KW-0850">VLDL</keyword>
<dbReference type="GO" id="GO:0006869">
    <property type="term" value="P:lipid transport"/>
    <property type="evidence" value="ECO:0007669"/>
    <property type="project" value="UniProtKB-KW"/>
</dbReference>
<evidence type="ECO:0000256" key="9">
    <source>
        <dbReference type="ARBA" id="ARBA00023055"/>
    </source>
</evidence>